<evidence type="ECO:0000256" key="6">
    <source>
        <dbReference type="ARBA" id="ARBA00022827"/>
    </source>
</evidence>
<name>A0A543IZS3_9ACTN</name>
<evidence type="ECO:0000256" key="9">
    <source>
        <dbReference type="ARBA" id="ARBA00023014"/>
    </source>
</evidence>
<dbReference type="PANTHER" id="PTHR43513:SF3">
    <property type="entry name" value="DIHYDROOROTATE DEHYDROGENASE B (NAD(+)), ELECTRON TRANSFER SUBUNIT-RELATED"/>
    <property type="match status" value="1"/>
</dbReference>
<dbReference type="SUPFAM" id="SSF52343">
    <property type="entry name" value="Ferredoxin reductase-like, C-terminal NADP-linked domain"/>
    <property type="match status" value="1"/>
</dbReference>
<dbReference type="Gene3D" id="2.40.30.10">
    <property type="entry name" value="Translation factors"/>
    <property type="match status" value="1"/>
</dbReference>
<evidence type="ECO:0000256" key="4">
    <source>
        <dbReference type="ARBA" id="ARBA00022714"/>
    </source>
</evidence>
<feature type="binding site" evidence="12">
    <location>
        <position position="239"/>
    </location>
    <ligand>
        <name>[2Fe-2S] cluster</name>
        <dbReference type="ChEBI" id="CHEBI:190135"/>
    </ligand>
</feature>
<dbReference type="InterPro" id="IPR050353">
    <property type="entry name" value="PyrK_electron_transfer"/>
</dbReference>
<keyword evidence="16" id="KW-1185">Reference proteome</keyword>
<keyword evidence="7" id="KW-0249">Electron transport</keyword>
<feature type="binding site" evidence="11">
    <location>
        <begin position="59"/>
        <end position="62"/>
    </location>
    <ligand>
        <name>FAD</name>
        <dbReference type="ChEBI" id="CHEBI:57692"/>
    </ligand>
</feature>
<dbReference type="Pfam" id="PF10418">
    <property type="entry name" value="DHODB_Fe-S_bind"/>
    <property type="match status" value="1"/>
</dbReference>
<evidence type="ECO:0000256" key="12">
    <source>
        <dbReference type="PIRSR" id="PIRSR006816-2"/>
    </source>
</evidence>
<keyword evidence="8 12" id="KW-0408">Iron</keyword>
<dbReference type="InterPro" id="IPR019480">
    <property type="entry name" value="Dihydroorotate_DH_Fe-S-bd"/>
</dbReference>
<dbReference type="PROSITE" id="PS51384">
    <property type="entry name" value="FAD_FR"/>
    <property type="match status" value="1"/>
</dbReference>
<evidence type="ECO:0000256" key="7">
    <source>
        <dbReference type="ARBA" id="ARBA00022982"/>
    </source>
</evidence>
<evidence type="ECO:0000256" key="1">
    <source>
        <dbReference type="ARBA" id="ARBA00006422"/>
    </source>
</evidence>
<dbReference type="InterPro" id="IPR017938">
    <property type="entry name" value="Riboflavin_synthase-like_b-brl"/>
</dbReference>
<organism evidence="15 16">
    <name type="scientific">Thermopolyspora flexuosa</name>
    <dbReference type="NCBI Taxonomy" id="103836"/>
    <lineage>
        <taxon>Bacteria</taxon>
        <taxon>Bacillati</taxon>
        <taxon>Actinomycetota</taxon>
        <taxon>Actinomycetes</taxon>
        <taxon>Streptosporangiales</taxon>
        <taxon>Streptosporangiaceae</taxon>
        <taxon>Thermopolyspora</taxon>
    </lineage>
</organism>
<keyword evidence="2" id="KW-0813">Transport</keyword>
<dbReference type="GO" id="GO:0016491">
    <property type="term" value="F:oxidoreductase activity"/>
    <property type="evidence" value="ECO:0007669"/>
    <property type="project" value="InterPro"/>
</dbReference>
<dbReference type="PIRSF" id="PIRSF006816">
    <property type="entry name" value="Cyc3_hyd_g"/>
    <property type="match status" value="1"/>
</dbReference>
<evidence type="ECO:0000256" key="10">
    <source>
        <dbReference type="ARBA" id="ARBA00034078"/>
    </source>
</evidence>
<comment type="cofactor">
    <cofactor evidence="11">
        <name>FAD</name>
        <dbReference type="ChEBI" id="CHEBI:57692"/>
    </cofactor>
    <text evidence="11">Binds 1 FAD per subunit.</text>
</comment>
<accession>A0A543IZS3</accession>
<evidence type="ECO:0000256" key="3">
    <source>
        <dbReference type="ARBA" id="ARBA00022630"/>
    </source>
</evidence>
<feature type="binding site" evidence="12">
    <location>
        <position position="256"/>
    </location>
    <ligand>
        <name>[2Fe-2S] cluster</name>
        <dbReference type="ChEBI" id="CHEBI:190135"/>
    </ligand>
</feature>
<evidence type="ECO:0000256" key="11">
    <source>
        <dbReference type="PIRSR" id="PIRSR006816-1"/>
    </source>
</evidence>
<feature type="domain" description="FAD-binding FR-type" evidence="14">
    <location>
        <begin position="8"/>
        <end position="109"/>
    </location>
</feature>
<evidence type="ECO:0000256" key="2">
    <source>
        <dbReference type="ARBA" id="ARBA00022448"/>
    </source>
</evidence>
<sequence>MSETAASPVQVTGTVLTTRRVDAYHALTVVAPGIAERFRPGHFITVAVGGPASSTLARRAFSVHDVKPDYGGTVEFVFTVRGPGTAWLAERKARDTLDMVGPLGRPFPLPRDPVHCVLVGAEYGSAPLFGLADLLQRRGCRVDFVLGAASADRVFGALRARRMGETTTLTTEDGSLGVRGRVTDVLPSVIADTRADVVYACGPLSTLRGVAAVAIEFDIPIQVAVEQTMVCGFGVCGSCVLPVIGEDGVTRMVRACVEGPVFRGERVRFEDIGTIPFDALGAPGAPGGRAHEPGGQTGNRHVS</sequence>
<evidence type="ECO:0000313" key="15">
    <source>
        <dbReference type="EMBL" id="TQM76073.1"/>
    </source>
</evidence>
<dbReference type="EMBL" id="VFPQ01000001">
    <property type="protein sequence ID" value="TQM76073.1"/>
    <property type="molecule type" value="Genomic_DNA"/>
</dbReference>
<comment type="similarity">
    <text evidence="1">Belongs to the PyrK family.</text>
</comment>
<dbReference type="SUPFAM" id="SSF63380">
    <property type="entry name" value="Riboflavin synthase domain-like"/>
    <property type="match status" value="1"/>
</dbReference>
<comment type="cofactor">
    <cofactor evidence="10">
        <name>[2Fe-2S] cluster</name>
        <dbReference type="ChEBI" id="CHEBI:190135"/>
    </cofactor>
</comment>
<keyword evidence="3 11" id="KW-0285">Flavoprotein</keyword>
<protein>
    <submittedName>
        <fullName evidence="15">Dihydroorotate dehydrogenase electron transfer subunit</fullName>
    </submittedName>
</protein>
<evidence type="ECO:0000259" key="14">
    <source>
        <dbReference type="PROSITE" id="PS51384"/>
    </source>
</evidence>
<dbReference type="OrthoDB" id="9796486at2"/>
<dbReference type="PANTHER" id="PTHR43513">
    <property type="entry name" value="DIHYDROOROTATE DEHYDROGENASE B (NAD(+)), ELECTRON TRANSFER SUBUNIT"/>
    <property type="match status" value="1"/>
</dbReference>
<keyword evidence="6 11" id="KW-0274">FAD</keyword>
<dbReference type="GO" id="GO:0006221">
    <property type="term" value="P:pyrimidine nucleotide biosynthetic process"/>
    <property type="evidence" value="ECO:0007669"/>
    <property type="project" value="InterPro"/>
</dbReference>
<feature type="region of interest" description="Disordered" evidence="13">
    <location>
        <begin position="283"/>
        <end position="303"/>
    </location>
</feature>
<feature type="binding site" evidence="12">
    <location>
        <position position="231"/>
    </location>
    <ligand>
        <name>[2Fe-2S] cluster</name>
        <dbReference type="ChEBI" id="CHEBI:190135"/>
    </ligand>
</feature>
<keyword evidence="9 12" id="KW-0411">Iron-sulfur</keyword>
<keyword evidence="4 12" id="KW-0001">2Fe-2S</keyword>
<comment type="cofactor">
    <cofactor evidence="12">
        <name>[2Fe-2S] cluster</name>
        <dbReference type="ChEBI" id="CHEBI:190135"/>
    </cofactor>
    <text evidence="12">Binds 1 [2Fe-2S] cluster per subunit.</text>
</comment>
<evidence type="ECO:0000313" key="16">
    <source>
        <dbReference type="Proteomes" id="UP000319213"/>
    </source>
</evidence>
<dbReference type="GO" id="GO:0050660">
    <property type="term" value="F:flavin adenine dinucleotide binding"/>
    <property type="evidence" value="ECO:0007669"/>
    <property type="project" value="InterPro"/>
</dbReference>
<dbReference type="GO" id="GO:0046872">
    <property type="term" value="F:metal ion binding"/>
    <property type="evidence" value="ECO:0007669"/>
    <property type="project" value="UniProtKB-KW"/>
</dbReference>
<feature type="binding site" evidence="12">
    <location>
        <position position="236"/>
    </location>
    <ligand>
        <name>[2Fe-2S] cluster</name>
        <dbReference type="ChEBI" id="CHEBI:190135"/>
    </ligand>
</feature>
<gene>
    <name evidence="15" type="ORF">FHX40_2797</name>
</gene>
<dbReference type="Gene3D" id="2.10.240.10">
    <property type="entry name" value="Dihydroorotate dehydrogenase, electron transfer subunit"/>
    <property type="match status" value="1"/>
</dbReference>
<keyword evidence="5 12" id="KW-0479">Metal-binding</keyword>
<dbReference type="InterPro" id="IPR037117">
    <property type="entry name" value="Dihydroorotate_DH_ele_sf"/>
</dbReference>
<dbReference type="Proteomes" id="UP000319213">
    <property type="component" value="Unassembled WGS sequence"/>
</dbReference>
<evidence type="ECO:0000256" key="5">
    <source>
        <dbReference type="ARBA" id="ARBA00022723"/>
    </source>
</evidence>
<dbReference type="InterPro" id="IPR017927">
    <property type="entry name" value="FAD-bd_FR_type"/>
</dbReference>
<dbReference type="InterPro" id="IPR039261">
    <property type="entry name" value="FNR_nucleotide-bd"/>
</dbReference>
<reference evidence="15 16" key="1">
    <citation type="submission" date="2019-06" db="EMBL/GenBank/DDBJ databases">
        <title>Sequencing the genomes of 1000 actinobacteria strains.</title>
        <authorList>
            <person name="Klenk H.-P."/>
        </authorList>
    </citation>
    <scope>NUCLEOTIDE SEQUENCE [LARGE SCALE GENOMIC DNA]</scope>
    <source>
        <strain evidence="15 16">DSM 43186</strain>
    </source>
</reference>
<dbReference type="Gene3D" id="3.40.50.80">
    <property type="entry name" value="Nucleotide-binding domain of ferredoxin-NADP reductase (FNR) module"/>
    <property type="match status" value="1"/>
</dbReference>
<dbReference type="AlphaFoldDB" id="A0A543IZS3"/>
<comment type="caution">
    <text evidence="15">The sequence shown here is derived from an EMBL/GenBank/DDBJ whole genome shotgun (WGS) entry which is preliminary data.</text>
</comment>
<dbReference type="GO" id="GO:0051537">
    <property type="term" value="F:2 iron, 2 sulfur cluster binding"/>
    <property type="evidence" value="ECO:0007669"/>
    <property type="project" value="UniProtKB-KW"/>
</dbReference>
<evidence type="ECO:0000256" key="13">
    <source>
        <dbReference type="SAM" id="MobiDB-lite"/>
    </source>
</evidence>
<dbReference type="InterPro" id="IPR012165">
    <property type="entry name" value="Cyt_c3_hydrogenase_gsu"/>
</dbReference>
<evidence type="ECO:0000256" key="8">
    <source>
        <dbReference type="ARBA" id="ARBA00023004"/>
    </source>
</evidence>
<feature type="binding site" evidence="11">
    <location>
        <begin position="84"/>
        <end position="85"/>
    </location>
    <ligand>
        <name>FAD</name>
        <dbReference type="ChEBI" id="CHEBI:57692"/>
    </ligand>
</feature>
<proteinExistence type="inferred from homology"/>
<dbReference type="CDD" id="cd06218">
    <property type="entry name" value="DHOD_e_trans"/>
    <property type="match status" value="1"/>
</dbReference>